<protein>
    <submittedName>
        <fullName evidence="1">Uncharacterized protein</fullName>
    </submittedName>
</protein>
<accession>A0ABP0TAT2</accession>
<sequence length="109" mass="12817">MQRPNDPKSPLKDARDCKYAAQIDEVRDEALHTTLCFLHALQKPLRRNLRGKVLKGVSLYLRNRARLRWLAFSDLRFRSEKSEAMFCIVRQQTHSGFVAQELTRTEDEE</sequence>
<name>A0ABP0TAT2_9BRYO</name>
<proteinExistence type="predicted"/>
<dbReference type="EMBL" id="OZ019893">
    <property type="protein sequence ID" value="CAK9190726.1"/>
    <property type="molecule type" value="Genomic_DNA"/>
</dbReference>
<reference evidence="1 2" key="1">
    <citation type="submission" date="2024-02" db="EMBL/GenBank/DDBJ databases">
        <authorList>
            <consortium name="ELIXIR-Norway"/>
            <consortium name="Elixir Norway"/>
        </authorList>
    </citation>
    <scope>NUCLEOTIDE SEQUENCE [LARGE SCALE GENOMIC DNA]</scope>
</reference>
<evidence type="ECO:0000313" key="1">
    <source>
        <dbReference type="EMBL" id="CAK9190726.1"/>
    </source>
</evidence>
<gene>
    <name evidence="1" type="ORF">CSSPTR1EN2_LOCUS1034</name>
</gene>
<keyword evidence="2" id="KW-1185">Reference proteome</keyword>
<evidence type="ECO:0000313" key="2">
    <source>
        <dbReference type="Proteomes" id="UP001497512"/>
    </source>
</evidence>
<dbReference type="Proteomes" id="UP001497512">
    <property type="component" value="Chromosome 1"/>
</dbReference>
<organism evidence="1 2">
    <name type="scientific">Sphagnum troendelagicum</name>
    <dbReference type="NCBI Taxonomy" id="128251"/>
    <lineage>
        <taxon>Eukaryota</taxon>
        <taxon>Viridiplantae</taxon>
        <taxon>Streptophyta</taxon>
        <taxon>Embryophyta</taxon>
        <taxon>Bryophyta</taxon>
        <taxon>Sphagnophytina</taxon>
        <taxon>Sphagnopsida</taxon>
        <taxon>Sphagnales</taxon>
        <taxon>Sphagnaceae</taxon>
        <taxon>Sphagnum</taxon>
    </lineage>
</organism>